<dbReference type="RefSeq" id="WP_235567308.1">
    <property type="nucleotide sequence ID" value="NZ_JACYVS010000001.1"/>
</dbReference>
<name>A0ABD4X1A5_PRIMG</name>
<dbReference type="Pfam" id="PF04634">
    <property type="entry name" value="YezG-like"/>
    <property type="match status" value="1"/>
</dbReference>
<dbReference type="Proteomes" id="UP001213771">
    <property type="component" value="Unassembled WGS sequence"/>
</dbReference>
<dbReference type="Gene3D" id="3.30.500.20">
    <property type="entry name" value="BH3703-like domains"/>
    <property type="match status" value="1"/>
</dbReference>
<dbReference type="SUPFAM" id="SSF160424">
    <property type="entry name" value="BH3703-like"/>
    <property type="match status" value="1"/>
</dbReference>
<dbReference type="InterPro" id="IPR006728">
    <property type="entry name" value="YezG-like"/>
</dbReference>
<accession>A0ABD4X1A5</accession>
<sequence length="161" mass="18464">MQAISLVILNDSNINKYIPLLRQKIFKSISDIKQNISMRNPVIACNYYDAEALERLVASAEELLLMRASIKIYEDEEEITLNMVKNLIKTTEGVAKDRGEMNNLVLNEAEGNNMSFENELHTLYRKITQKVSDMIPVEWGSFYFNGEVKDGEGGVYFFIKL</sequence>
<reference evidence="1 2" key="1">
    <citation type="submission" date="2023-02" db="EMBL/GenBank/DDBJ databases">
        <authorList>
            <person name="Olszewska D."/>
        </authorList>
    </citation>
    <scope>NUCLEOTIDE SEQUENCE [LARGE SCALE GENOMIC DNA]</scope>
    <source>
        <strain evidence="1 2">FDU301</strain>
    </source>
</reference>
<dbReference type="AlphaFoldDB" id="A0ABD4X1A5"/>
<proteinExistence type="predicted"/>
<evidence type="ECO:0000313" key="1">
    <source>
        <dbReference type="EMBL" id="MDD9786064.1"/>
    </source>
</evidence>
<dbReference type="InterPro" id="IPR036170">
    <property type="entry name" value="YezG-like_sf"/>
</dbReference>
<organism evidence="1 2">
    <name type="scientific">Priestia megaterium</name>
    <name type="common">Bacillus megaterium</name>
    <dbReference type="NCBI Taxonomy" id="1404"/>
    <lineage>
        <taxon>Bacteria</taxon>
        <taxon>Bacillati</taxon>
        <taxon>Bacillota</taxon>
        <taxon>Bacilli</taxon>
        <taxon>Bacillales</taxon>
        <taxon>Bacillaceae</taxon>
        <taxon>Priestia</taxon>
    </lineage>
</organism>
<gene>
    <name evidence="1" type="ORF">PVE99_27230</name>
</gene>
<evidence type="ECO:0000313" key="2">
    <source>
        <dbReference type="Proteomes" id="UP001213771"/>
    </source>
</evidence>
<protein>
    <submittedName>
        <fullName evidence="1">DUF600 family protein</fullName>
    </submittedName>
</protein>
<comment type="caution">
    <text evidence="1">The sequence shown here is derived from an EMBL/GenBank/DDBJ whole genome shotgun (WGS) entry which is preliminary data.</text>
</comment>
<dbReference type="EMBL" id="JARAOX010000219">
    <property type="protein sequence ID" value="MDD9786064.1"/>
    <property type="molecule type" value="Genomic_DNA"/>
</dbReference>